<proteinExistence type="predicted"/>
<gene>
    <name evidence="1" type="ORF">J2S17_003608</name>
    <name evidence="2" type="ORF">J2S17_003620</name>
</gene>
<evidence type="ECO:0000313" key="3">
    <source>
        <dbReference type="Proteomes" id="UP001238088"/>
    </source>
</evidence>
<dbReference type="EMBL" id="JAUSUB010000016">
    <property type="protein sequence ID" value="MDQ0271720.1"/>
    <property type="molecule type" value="Genomic_DNA"/>
</dbReference>
<name>A0ABU0AKC8_9BACI</name>
<comment type="caution">
    <text evidence="1">The sequence shown here is derived from an EMBL/GenBank/DDBJ whole genome shotgun (WGS) entry which is preliminary data.</text>
</comment>
<protein>
    <recommendedName>
        <fullName evidence="4">DUF2642 domain-containing protein</fullName>
    </recommendedName>
</protein>
<dbReference type="EMBL" id="JAUSUB010000016">
    <property type="protein sequence ID" value="MDQ0271732.1"/>
    <property type="molecule type" value="Genomic_DNA"/>
</dbReference>
<dbReference type="RefSeq" id="WP_307477053.1">
    <property type="nucleotide sequence ID" value="NZ_JAUSUB010000016.1"/>
</dbReference>
<accession>A0ABU0AKC8</accession>
<organism evidence="1 3">
    <name type="scientific">Cytobacillus purgationiresistens</name>
    <dbReference type="NCBI Taxonomy" id="863449"/>
    <lineage>
        <taxon>Bacteria</taxon>
        <taxon>Bacillati</taxon>
        <taxon>Bacillota</taxon>
        <taxon>Bacilli</taxon>
        <taxon>Bacillales</taxon>
        <taxon>Bacillaceae</taxon>
        <taxon>Cytobacillus</taxon>
    </lineage>
</organism>
<dbReference type="Proteomes" id="UP001238088">
    <property type="component" value="Unassembled WGS sequence"/>
</dbReference>
<sequence length="73" mass="8082">MGKNTFAPTLSQHLNSLIGETIDVYSYSSFTSGVLTKVESDVIVVTEMITGYITDTNEVIIPMNMICYVELDK</sequence>
<evidence type="ECO:0000313" key="2">
    <source>
        <dbReference type="EMBL" id="MDQ0271732.1"/>
    </source>
</evidence>
<evidence type="ECO:0000313" key="1">
    <source>
        <dbReference type="EMBL" id="MDQ0271720.1"/>
    </source>
</evidence>
<reference evidence="1 3" key="1">
    <citation type="submission" date="2023-07" db="EMBL/GenBank/DDBJ databases">
        <title>Genomic Encyclopedia of Type Strains, Phase IV (KMG-IV): sequencing the most valuable type-strain genomes for metagenomic binning, comparative biology and taxonomic classification.</title>
        <authorList>
            <person name="Goeker M."/>
        </authorList>
    </citation>
    <scope>NUCLEOTIDE SEQUENCE [LARGE SCALE GENOMIC DNA]</scope>
    <source>
        <strain evidence="1 3">DSM 23494</strain>
    </source>
</reference>
<keyword evidence="3" id="KW-1185">Reference proteome</keyword>
<evidence type="ECO:0008006" key="4">
    <source>
        <dbReference type="Google" id="ProtNLM"/>
    </source>
</evidence>